<feature type="compositionally biased region" description="Low complexity" evidence="1">
    <location>
        <begin position="200"/>
        <end position="220"/>
    </location>
</feature>
<keyword evidence="2" id="KW-1133">Transmembrane helix</keyword>
<dbReference type="CDD" id="cd07823">
    <property type="entry name" value="SRPBCC_5"/>
    <property type="match status" value="1"/>
</dbReference>
<dbReference type="SUPFAM" id="SSF55961">
    <property type="entry name" value="Bet v1-like"/>
    <property type="match status" value="1"/>
</dbReference>
<name>A0A6L7GXP6_9ACTN</name>
<dbReference type="PANTHER" id="PTHR38588">
    <property type="entry name" value="BLL0334 PROTEIN"/>
    <property type="match status" value="1"/>
</dbReference>
<dbReference type="Gene3D" id="3.30.530.20">
    <property type="match status" value="1"/>
</dbReference>
<evidence type="ECO:0000313" key="4">
    <source>
        <dbReference type="Proteomes" id="UP000475545"/>
    </source>
</evidence>
<reference evidence="3 4" key="1">
    <citation type="submission" date="2019-11" db="EMBL/GenBank/DDBJ databases">
        <title>Gordonia sp. nov., a novel actinobacterium isolated from mangrove soil in Hainan.</title>
        <authorList>
            <person name="Huang X."/>
            <person name="Xie Y."/>
            <person name="Chu X."/>
            <person name="Xiao K."/>
        </authorList>
    </citation>
    <scope>NUCLEOTIDE SEQUENCE [LARGE SCALE GENOMIC DNA]</scope>
    <source>
        <strain evidence="3 4">HNM0687</strain>
    </source>
</reference>
<comment type="caution">
    <text evidence="3">The sequence shown here is derived from an EMBL/GenBank/DDBJ whole genome shotgun (WGS) entry which is preliminary data.</text>
</comment>
<feature type="region of interest" description="Disordered" evidence="1">
    <location>
        <begin position="1"/>
        <end position="26"/>
    </location>
</feature>
<feature type="transmembrane region" description="Helical" evidence="2">
    <location>
        <begin position="244"/>
        <end position="261"/>
    </location>
</feature>
<dbReference type="AlphaFoldDB" id="A0A6L7GXP6"/>
<keyword evidence="2" id="KW-0812">Transmembrane</keyword>
<evidence type="ECO:0000256" key="1">
    <source>
        <dbReference type="SAM" id="MobiDB-lite"/>
    </source>
</evidence>
<dbReference type="PANTHER" id="PTHR38588:SF1">
    <property type="entry name" value="BLL0334 PROTEIN"/>
    <property type="match status" value="1"/>
</dbReference>
<dbReference type="EMBL" id="WMBR01000005">
    <property type="protein sequence ID" value="MXP23415.1"/>
    <property type="molecule type" value="Genomic_DNA"/>
</dbReference>
<feature type="region of interest" description="Disordered" evidence="1">
    <location>
        <begin position="190"/>
        <end position="220"/>
    </location>
</feature>
<protein>
    <submittedName>
        <fullName evidence="3">Carbon monoxide dehydrogenase</fullName>
    </submittedName>
</protein>
<keyword evidence="4" id="KW-1185">Reference proteome</keyword>
<evidence type="ECO:0000313" key="3">
    <source>
        <dbReference type="EMBL" id="MXP23415.1"/>
    </source>
</evidence>
<gene>
    <name evidence="3" type="ORF">GIY30_18920</name>
</gene>
<evidence type="ECO:0000256" key="2">
    <source>
        <dbReference type="SAM" id="Phobius"/>
    </source>
</evidence>
<dbReference type="Pfam" id="PF06240">
    <property type="entry name" value="COXG"/>
    <property type="match status" value="1"/>
</dbReference>
<dbReference type="InterPro" id="IPR010419">
    <property type="entry name" value="CO_DH_gsu"/>
</dbReference>
<organism evidence="3 4">
    <name type="scientific">Gordonia mangrovi</name>
    <dbReference type="NCBI Taxonomy" id="2665643"/>
    <lineage>
        <taxon>Bacteria</taxon>
        <taxon>Bacillati</taxon>
        <taxon>Actinomycetota</taxon>
        <taxon>Actinomycetes</taxon>
        <taxon>Mycobacteriales</taxon>
        <taxon>Gordoniaceae</taxon>
        <taxon>Gordonia</taxon>
    </lineage>
</organism>
<dbReference type="Proteomes" id="UP000475545">
    <property type="component" value="Unassembled WGS sequence"/>
</dbReference>
<accession>A0A6L7GXP6</accession>
<proteinExistence type="predicted"/>
<feature type="compositionally biased region" description="Polar residues" evidence="1">
    <location>
        <begin position="1"/>
        <end position="24"/>
    </location>
</feature>
<sequence length="270" mass="28658">MYASPSSTFRRPAFSNSPASSQPNDNHDLHLVIHQEEQHMQLTNSFTIPVPAQVAWETLLDLERVAPCLPGASVDRFDGTVCDGRVKVKLGPINLQYRGEMIIKEQDDTAHRLTMHGTGKEMKGSGSANARIEAVLTEADGITTVTVETDLGLTGRPAQFGRGMIADVSNSLISTFADNLAKLLADDGAAPSAADTTDNPESSPPATETATTSSASTPTASVRAAEAEALDLSSLVSGRIKRQIAAGAALVLGLAAASMWLRRRRTRAHR</sequence>
<dbReference type="InterPro" id="IPR023393">
    <property type="entry name" value="START-like_dom_sf"/>
</dbReference>
<keyword evidence="2" id="KW-0472">Membrane</keyword>